<organism evidence="2 3">
    <name type="scientific">Desmonostoc muscorum LEGE 12446</name>
    <dbReference type="NCBI Taxonomy" id="1828758"/>
    <lineage>
        <taxon>Bacteria</taxon>
        <taxon>Bacillati</taxon>
        <taxon>Cyanobacteriota</taxon>
        <taxon>Cyanophyceae</taxon>
        <taxon>Nostocales</taxon>
        <taxon>Nostocaceae</taxon>
        <taxon>Desmonostoc</taxon>
    </lineage>
</organism>
<name>A0A8J6ZLT9_DESMC</name>
<dbReference type="RefSeq" id="WP_193916239.1">
    <property type="nucleotide sequence ID" value="NZ_JADEXS020000001.1"/>
</dbReference>
<keyword evidence="3" id="KW-1185">Reference proteome</keyword>
<dbReference type="Proteomes" id="UP000622533">
    <property type="component" value="Unassembled WGS sequence"/>
</dbReference>
<proteinExistence type="predicted"/>
<feature type="domain" description="Glycosyltransferase 2-like" evidence="1">
    <location>
        <begin position="13"/>
        <end position="120"/>
    </location>
</feature>
<protein>
    <submittedName>
        <fullName evidence="2">Glycosyltransferase family 2 protein</fullName>
    </submittedName>
</protein>
<dbReference type="CDD" id="cd00761">
    <property type="entry name" value="Glyco_tranf_GTA_type"/>
    <property type="match status" value="1"/>
</dbReference>
<evidence type="ECO:0000313" key="2">
    <source>
        <dbReference type="EMBL" id="MBE9022962.1"/>
    </source>
</evidence>
<dbReference type="AlphaFoldDB" id="A0A8J6ZLT9"/>
<dbReference type="EMBL" id="JADEXS010000119">
    <property type="protein sequence ID" value="MBE9022962.1"/>
    <property type="molecule type" value="Genomic_DNA"/>
</dbReference>
<dbReference type="Pfam" id="PF00535">
    <property type="entry name" value="Glycos_transf_2"/>
    <property type="match status" value="1"/>
</dbReference>
<dbReference type="SUPFAM" id="SSF53448">
    <property type="entry name" value="Nucleotide-diphospho-sugar transferases"/>
    <property type="match status" value="1"/>
</dbReference>
<gene>
    <name evidence="2" type="ORF">IQ276_11150</name>
</gene>
<dbReference type="PANTHER" id="PTHR22916:SF3">
    <property type="entry name" value="UDP-GLCNAC:BETAGAL BETA-1,3-N-ACETYLGLUCOSAMINYLTRANSFERASE-LIKE PROTEIN 1"/>
    <property type="match status" value="1"/>
</dbReference>
<accession>A0A8J6ZLT9</accession>
<dbReference type="InterPro" id="IPR001173">
    <property type="entry name" value="Glyco_trans_2-like"/>
</dbReference>
<evidence type="ECO:0000259" key="1">
    <source>
        <dbReference type="Pfam" id="PF00535"/>
    </source>
</evidence>
<dbReference type="GO" id="GO:0016758">
    <property type="term" value="F:hexosyltransferase activity"/>
    <property type="evidence" value="ECO:0007669"/>
    <property type="project" value="UniProtKB-ARBA"/>
</dbReference>
<dbReference type="PANTHER" id="PTHR22916">
    <property type="entry name" value="GLYCOSYLTRANSFERASE"/>
    <property type="match status" value="1"/>
</dbReference>
<sequence>MSSINFNPIPEISVILSTYNRENYLNNCIDSVINQTFKDWELIVVDDGSQDNTFTVVNPYLQKFNNVRYLKHQNRKAAYGRNAGIQASFGNYITFIDSDDTYKTNHLESRFEYMRANPEIDLIEGGYEIEEEFFVADYFKPGEKISIRECVVGGTFFGKRKVFWELKGFNNIHYGEDADLWSRAEKIFKTQRIKEPESYVYTRSETSTTKIFMDNIS</sequence>
<dbReference type="InterPro" id="IPR029044">
    <property type="entry name" value="Nucleotide-diphossugar_trans"/>
</dbReference>
<dbReference type="Gene3D" id="3.90.550.10">
    <property type="entry name" value="Spore Coat Polysaccharide Biosynthesis Protein SpsA, Chain A"/>
    <property type="match status" value="1"/>
</dbReference>
<comment type="caution">
    <text evidence="2">The sequence shown here is derived from an EMBL/GenBank/DDBJ whole genome shotgun (WGS) entry which is preliminary data.</text>
</comment>
<reference evidence="2" key="1">
    <citation type="submission" date="2020-10" db="EMBL/GenBank/DDBJ databases">
        <authorList>
            <person name="Castelo-Branco R."/>
            <person name="Eusebio N."/>
            <person name="Adriana R."/>
            <person name="Vieira A."/>
            <person name="Brugerolle De Fraissinette N."/>
            <person name="Rezende De Castro R."/>
            <person name="Schneider M.P."/>
            <person name="Vasconcelos V."/>
            <person name="Leao P.N."/>
        </authorList>
    </citation>
    <scope>NUCLEOTIDE SEQUENCE</scope>
    <source>
        <strain evidence="2">LEGE 12446</strain>
    </source>
</reference>
<evidence type="ECO:0000313" key="3">
    <source>
        <dbReference type="Proteomes" id="UP000622533"/>
    </source>
</evidence>